<comment type="caution">
    <text evidence="1">The sequence shown here is derived from an EMBL/GenBank/DDBJ whole genome shotgun (WGS) entry which is preliminary data.</text>
</comment>
<reference evidence="1" key="1">
    <citation type="submission" date="2020-08" db="EMBL/GenBank/DDBJ databases">
        <title>Multicomponent nature underlies the extraordinary mechanical properties of spider dragline silk.</title>
        <authorList>
            <person name="Kono N."/>
            <person name="Nakamura H."/>
            <person name="Mori M."/>
            <person name="Yoshida Y."/>
            <person name="Ohtoshi R."/>
            <person name="Malay A.D."/>
            <person name="Moran D.A.P."/>
            <person name="Tomita M."/>
            <person name="Numata K."/>
            <person name="Arakawa K."/>
        </authorList>
    </citation>
    <scope>NUCLEOTIDE SEQUENCE</scope>
</reference>
<sequence length="30" mass="3531">MCHLIAISYEAEALRVVEIRNVRTCLSKRR</sequence>
<accession>A0A8X6Q998</accession>
<protein>
    <submittedName>
        <fullName evidence="1">Uncharacterized protein</fullName>
    </submittedName>
</protein>
<keyword evidence="2" id="KW-1185">Reference proteome</keyword>
<dbReference type="EMBL" id="BMAW01124254">
    <property type="protein sequence ID" value="GFU07018.1"/>
    <property type="molecule type" value="Genomic_DNA"/>
</dbReference>
<evidence type="ECO:0000313" key="2">
    <source>
        <dbReference type="Proteomes" id="UP000887013"/>
    </source>
</evidence>
<dbReference type="Proteomes" id="UP000887013">
    <property type="component" value="Unassembled WGS sequence"/>
</dbReference>
<organism evidence="1 2">
    <name type="scientific">Nephila pilipes</name>
    <name type="common">Giant wood spider</name>
    <name type="synonym">Nephila maculata</name>
    <dbReference type="NCBI Taxonomy" id="299642"/>
    <lineage>
        <taxon>Eukaryota</taxon>
        <taxon>Metazoa</taxon>
        <taxon>Ecdysozoa</taxon>
        <taxon>Arthropoda</taxon>
        <taxon>Chelicerata</taxon>
        <taxon>Arachnida</taxon>
        <taxon>Araneae</taxon>
        <taxon>Araneomorphae</taxon>
        <taxon>Entelegynae</taxon>
        <taxon>Araneoidea</taxon>
        <taxon>Nephilidae</taxon>
        <taxon>Nephila</taxon>
    </lineage>
</organism>
<evidence type="ECO:0000313" key="1">
    <source>
        <dbReference type="EMBL" id="GFU07018.1"/>
    </source>
</evidence>
<dbReference type="AlphaFoldDB" id="A0A8X6Q998"/>
<name>A0A8X6Q998_NEPPI</name>
<gene>
    <name evidence="1" type="ORF">NPIL_145251</name>
</gene>
<feature type="non-terminal residue" evidence="1">
    <location>
        <position position="30"/>
    </location>
</feature>
<proteinExistence type="predicted"/>